<dbReference type="VEuPathDB" id="FungiDB:RhiirA1_450946"/>
<reference evidence="1 2" key="2">
    <citation type="submission" date="2017-10" db="EMBL/GenBank/DDBJ databases">
        <title>Genome analyses suggest a sexual origin of heterokaryosis in a supposedly ancient asexual fungus.</title>
        <authorList>
            <person name="Corradi N."/>
            <person name="Sedzielewska K."/>
            <person name="Noel J."/>
            <person name="Charron P."/>
            <person name="Farinelli L."/>
            <person name="Marton T."/>
            <person name="Kruger M."/>
            <person name="Pelin A."/>
            <person name="Brachmann A."/>
            <person name="Corradi N."/>
        </authorList>
    </citation>
    <scope>NUCLEOTIDE SEQUENCE [LARGE SCALE GENOMIC DNA]</scope>
    <source>
        <strain evidence="1 2">A1</strain>
    </source>
</reference>
<sequence>MSKFGVFKFSDYDLNLDERIMKFKKYDHVICEDCNQEVEKFSFLSNTSHVCSTYKIFETSDYDLNLRERRAKYMGYNYISCKEYYEERKAKYKGYYAILCEECNQEIDKYYFYCTGCYKEETDINKKRYMIYGSTFEIFNTSDYNLNLEERRARDSICLNISIPFYVKNYGSNFKFFNTSDYNDLNLEKRRVKYMFGAYKIPGISKAQAHQTLGSELAAIFKILPPKAENITKREN</sequence>
<organism evidence="1 2">
    <name type="scientific">Rhizophagus irregularis</name>
    <dbReference type="NCBI Taxonomy" id="588596"/>
    <lineage>
        <taxon>Eukaryota</taxon>
        <taxon>Fungi</taxon>
        <taxon>Fungi incertae sedis</taxon>
        <taxon>Mucoromycota</taxon>
        <taxon>Glomeromycotina</taxon>
        <taxon>Glomeromycetes</taxon>
        <taxon>Glomerales</taxon>
        <taxon>Glomeraceae</taxon>
        <taxon>Rhizophagus</taxon>
    </lineage>
</organism>
<proteinExistence type="predicted"/>
<dbReference type="AlphaFoldDB" id="A0A2I1E0J2"/>
<evidence type="ECO:0000313" key="1">
    <source>
        <dbReference type="EMBL" id="PKC73633.1"/>
    </source>
</evidence>
<dbReference type="Proteomes" id="UP000232688">
    <property type="component" value="Unassembled WGS sequence"/>
</dbReference>
<reference evidence="1 2" key="1">
    <citation type="submission" date="2017-10" db="EMBL/GenBank/DDBJ databases">
        <title>Extensive intraspecific genome diversity in a model arbuscular mycorrhizal fungus.</title>
        <authorList>
            <person name="Chen E.C.H."/>
            <person name="Morin E."/>
            <person name="Baudet D."/>
            <person name="Noel J."/>
            <person name="Ndikumana S."/>
            <person name="Charron P."/>
            <person name="St-Onge C."/>
            <person name="Giorgi J."/>
            <person name="Grigoriev I.V."/>
            <person name="Roux C."/>
            <person name="Martin F.M."/>
            <person name="Corradi N."/>
        </authorList>
    </citation>
    <scope>NUCLEOTIDE SEQUENCE [LARGE SCALE GENOMIC DNA]</scope>
    <source>
        <strain evidence="1 2">A1</strain>
    </source>
</reference>
<comment type="caution">
    <text evidence="1">The sequence shown here is derived from an EMBL/GenBank/DDBJ whole genome shotgun (WGS) entry which is preliminary data.</text>
</comment>
<gene>
    <name evidence="1" type="ORF">RhiirA1_450946</name>
</gene>
<dbReference type="VEuPathDB" id="FungiDB:FUN_002289"/>
<dbReference type="OrthoDB" id="2432916at2759"/>
<evidence type="ECO:0000313" key="2">
    <source>
        <dbReference type="Proteomes" id="UP000232688"/>
    </source>
</evidence>
<accession>A0A2I1E0J2</accession>
<dbReference type="EMBL" id="LLXH01000080">
    <property type="protein sequence ID" value="PKC73633.1"/>
    <property type="molecule type" value="Genomic_DNA"/>
</dbReference>
<name>A0A2I1E0J2_9GLOM</name>
<protein>
    <submittedName>
        <fullName evidence="1">Uncharacterized protein</fullName>
    </submittedName>
</protein>